<dbReference type="EMBL" id="HG739178">
    <property type="protein sequence ID" value="CDP15046.1"/>
    <property type="molecule type" value="Genomic_DNA"/>
</dbReference>
<feature type="domain" description="Subtilisin-like protease fibronectin type-III" evidence="3">
    <location>
        <begin position="351"/>
        <end position="445"/>
    </location>
</feature>
<dbReference type="InterPro" id="IPR045051">
    <property type="entry name" value="SBT"/>
</dbReference>
<evidence type="ECO:0000259" key="3">
    <source>
        <dbReference type="Pfam" id="PF17766"/>
    </source>
</evidence>
<evidence type="ECO:0000256" key="1">
    <source>
        <dbReference type="ARBA" id="ARBA00011073"/>
    </source>
</evidence>
<dbReference type="Gramene" id="CDP15046">
    <property type="protein sequence ID" value="CDP15046"/>
    <property type="gene ID" value="GSCOC_T00042587001"/>
</dbReference>
<keyword evidence="2" id="KW-0732">Signal</keyword>
<dbReference type="CDD" id="cd02120">
    <property type="entry name" value="PA_subtilisin_like"/>
    <property type="match status" value="1"/>
</dbReference>
<dbReference type="SUPFAM" id="SSF50978">
    <property type="entry name" value="WD40 repeat-like"/>
    <property type="match status" value="1"/>
</dbReference>
<dbReference type="SUPFAM" id="SSF52743">
    <property type="entry name" value="Subtilisin-like"/>
    <property type="match status" value="1"/>
</dbReference>
<dbReference type="GO" id="GO:0006508">
    <property type="term" value="P:proteolysis"/>
    <property type="evidence" value="ECO:0007669"/>
    <property type="project" value="InterPro"/>
</dbReference>
<evidence type="ECO:0000256" key="2">
    <source>
        <dbReference type="ARBA" id="ARBA00022729"/>
    </source>
</evidence>
<dbReference type="AlphaFoldDB" id="A0A068V313"/>
<dbReference type="Proteomes" id="UP000295252">
    <property type="component" value="Chromosome VI"/>
</dbReference>
<dbReference type="InterPro" id="IPR041469">
    <property type="entry name" value="Subtilisin-like_FN3"/>
</dbReference>
<keyword evidence="5" id="KW-1185">Reference proteome</keyword>
<evidence type="ECO:0000313" key="4">
    <source>
        <dbReference type="EMBL" id="CDP15046.1"/>
    </source>
</evidence>
<evidence type="ECO:0000313" key="5">
    <source>
        <dbReference type="Proteomes" id="UP000295252"/>
    </source>
</evidence>
<name>A0A068V313_COFCA</name>
<dbReference type="OMA" id="YRAGHIN"/>
<sequence length="475" mass="51697">MNHGILTSASAGNWGNGTTGLLNNYSPWALTFAAATIDRKFVTKVHLGDKEVYVGVSINAFDLNGTLYPLVYSVDGLAIGHDGNESRYYMIGSLNDTNQVTGKIVFTDHLNSWMRATDVGAIGIVMHAKGPLDYGDTYSLPASLLYNRDGNQILSCINSTSDPTTTIDKSIEIIDKAASSIVSFSSRGPNPITVDILKPDLSAPGVEILAAWSEATTVMGYVGDKRSSSYVKSFNPTWSPSAIKSALMTTDFLKSFHQSYFLILNMIKKHKDISSYSKIISAEKDIDAEFAYGSGQINPLKAVTPSLVYDIEEKDFVSFLCRQTYNITSLRLITGDSIISCSKDNNSSVWDLNYPSFTLSAPSGHVARVFHRTVTNVANVGSTYKATIIAPPQLSVQVNSTILTFESTGQKQSFTMKVKAHIAKNITSGSLVRDDGVHQVRSPVVAHSFESRRKDDYTGSFLKGGFSYKGFHPSS</sequence>
<dbReference type="InterPro" id="IPR036322">
    <property type="entry name" value="WD40_repeat_dom_sf"/>
</dbReference>
<dbReference type="Gene3D" id="3.50.30.30">
    <property type="match status" value="1"/>
</dbReference>
<reference evidence="5" key="1">
    <citation type="journal article" date="2014" name="Science">
        <title>The coffee genome provides insight into the convergent evolution of caffeine biosynthesis.</title>
        <authorList>
            <person name="Denoeud F."/>
            <person name="Carretero-Paulet L."/>
            <person name="Dereeper A."/>
            <person name="Droc G."/>
            <person name="Guyot R."/>
            <person name="Pietrella M."/>
            <person name="Zheng C."/>
            <person name="Alberti A."/>
            <person name="Anthony F."/>
            <person name="Aprea G."/>
            <person name="Aury J.M."/>
            <person name="Bento P."/>
            <person name="Bernard M."/>
            <person name="Bocs S."/>
            <person name="Campa C."/>
            <person name="Cenci A."/>
            <person name="Combes M.C."/>
            <person name="Crouzillat D."/>
            <person name="Da Silva C."/>
            <person name="Daddiego L."/>
            <person name="De Bellis F."/>
            <person name="Dussert S."/>
            <person name="Garsmeur O."/>
            <person name="Gayraud T."/>
            <person name="Guignon V."/>
            <person name="Jahn K."/>
            <person name="Jamilloux V."/>
            <person name="Joet T."/>
            <person name="Labadie K."/>
            <person name="Lan T."/>
            <person name="Leclercq J."/>
            <person name="Lepelley M."/>
            <person name="Leroy T."/>
            <person name="Li L.T."/>
            <person name="Librado P."/>
            <person name="Lopez L."/>
            <person name="Munoz A."/>
            <person name="Noel B."/>
            <person name="Pallavicini A."/>
            <person name="Perrotta G."/>
            <person name="Poncet V."/>
            <person name="Pot D."/>
            <person name="Priyono X."/>
            <person name="Rigoreau M."/>
            <person name="Rouard M."/>
            <person name="Rozas J."/>
            <person name="Tranchant-Dubreuil C."/>
            <person name="VanBuren R."/>
            <person name="Zhang Q."/>
            <person name="Andrade A.C."/>
            <person name="Argout X."/>
            <person name="Bertrand B."/>
            <person name="de Kochko A."/>
            <person name="Graziosi G."/>
            <person name="Henry R.J."/>
            <person name="Jayarama X."/>
            <person name="Ming R."/>
            <person name="Nagai C."/>
            <person name="Rounsley S."/>
            <person name="Sankoff D."/>
            <person name="Giuliano G."/>
            <person name="Albert V.A."/>
            <person name="Wincker P."/>
            <person name="Lashermes P."/>
        </authorList>
    </citation>
    <scope>NUCLEOTIDE SEQUENCE [LARGE SCALE GENOMIC DNA]</scope>
    <source>
        <strain evidence="5">cv. DH200-94</strain>
    </source>
</reference>
<protein>
    <recommendedName>
        <fullName evidence="3">Subtilisin-like protease fibronectin type-III domain-containing protein</fullName>
    </recommendedName>
</protein>
<organism evidence="4 5">
    <name type="scientific">Coffea canephora</name>
    <name type="common">Robusta coffee</name>
    <dbReference type="NCBI Taxonomy" id="49390"/>
    <lineage>
        <taxon>Eukaryota</taxon>
        <taxon>Viridiplantae</taxon>
        <taxon>Streptophyta</taxon>
        <taxon>Embryophyta</taxon>
        <taxon>Tracheophyta</taxon>
        <taxon>Spermatophyta</taxon>
        <taxon>Magnoliopsida</taxon>
        <taxon>eudicotyledons</taxon>
        <taxon>Gunneridae</taxon>
        <taxon>Pentapetalae</taxon>
        <taxon>asterids</taxon>
        <taxon>lamiids</taxon>
        <taxon>Gentianales</taxon>
        <taxon>Rubiaceae</taxon>
        <taxon>Ixoroideae</taxon>
        <taxon>Gardenieae complex</taxon>
        <taxon>Bertiereae - Coffeeae clade</taxon>
        <taxon>Coffeeae</taxon>
        <taxon>Coffea</taxon>
    </lineage>
</organism>
<dbReference type="STRING" id="49390.A0A068V313"/>
<dbReference type="Gene3D" id="3.40.50.200">
    <property type="entry name" value="Peptidase S8/S53 domain"/>
    <property type="match status" value="1"/>
</dbReference>
<dbReference type="Gene3D" id="2.60.40.2310">
    <property type="match status" value="1"/>
</dbReference>
<gene>
    <name evidence="4" type="ORF">GSCOC_T00042587001</name>
</gene>
<dbReference type="PhylomeDB" id="A0A068V313"/>
<comment type="similarity">
    <text evidence="1">Belongs to the peptidase S8 family.</text>
</comment>
<accession>A0A068V313</accession>
<dbReference type="GO" id="GO:0004252">
    <property type="term" value="F:serine-type endopeptidase activity"/>
    <property type="evidence" value="ECO:0007669"/>
    <property type="project" value="InterPro"/>
</dbReference>
<dbReference type="InterPro" id="IPR036852">
    <property type="entry name" value="Peptidase_S8/S53_dom_sf"/>
</dbReference>
<dbReference type="Pfam" id="PF17766">
    <property type="entry name" value="fn3_6"/>
    <property type="match status" value="1"/>
</dbReference>
<dbReference type="PANTHER" id="PTHR10795">
    <property type="entry name" value="PROPROTEIN CONVERTASE SUBTILISIN/KEXIN"/>
    <property type="match status" value="1"/>
</dbReference>
<dbReference type="InParanoid" id="A0A068V313"/>
<proteinExistence type="inferred from homology"/>